<dbReference type="AlphaFoldDB" id="A0A6G1EZ83"/>
<reference evidence="2 3" key="1">
    <citation type="submission" date="2019-11" db="EMBL/GenBank/DDBJ databases">
        <title>Whole genome sequence of Oryza granulata.</title>
        <authorList>
            <person name="Li W."/>
        </authorList>
    </citation>
    <scope>NUCLEOTIDE SEQUENCE [LARGE SCALE GENOMIC DNA]</scope>
    <source>
        <strain evidence="3">cv. Menghai</strain>
        <tissue evidence="2">Leaf</tissue>
    </source>
</reference>
<accession>A0A6G1EZ83</accession>
<evidence type="ECO:0000313" key="3">
    <source>
        <dbReference type="Proteomes" id="UP000479710"/>
    </source>
</evidence>
<evidence type="ECO:0000313" key="2">
    <source>
        <dbReference type="EMBL" id="KAF0929921.1"/>
    </source>
</evidence>
<keyword evidence="3" id="KW-1185">Reference proteome</keyword>
<proteinExistence type="predicted"/>
<dbReference type="EMBL" id="SPHZ02000002">
    <property type="protein sequence ID" value="KAF0929921.1"/>
    <property type="molecule type" value="Genomic_DNA"/>
</dbReference>
<name>A0A6G1EZ83_9ORYZ</name>
<evidence type="ECO:0000256" key="1">
    <source>
        <dbReference type="SAM" id="MobiDB-lite"/>
    </source>
</evidence>
<sequence length="63" mass="6905">MGRSKRSRITKGTGGQGSRLGKLESVTRRMPSPLIAFSNNDRRLPSHLSNFHRKNELGGTAAL</sequence>
<dbReference type="Proteomes" id="UP000479710">
    <property type="component" value="Unassembled WGS sequence"/>
</dbReference>
<feature type="non-terminal residue" evidence="2">
    <location>
        <position position="63"/>
    </location>
</feature>
<feature type="region of interest" description="Disordered" evidence="1">
    <location>
        <begin position="1"/>
        <end position="25"/>
    </location>
</feature>
<protein>
    <submittedName>
        <fullName evidence="2">Uncharacterized protein</fullName>
    </submittedName>
</protein>
<comment type="caution">
    <text evidence="2">The sequence shown here is derived from an EMBL/GenBank/DDBJ whole genome shotgun (WGS) entry which is preliminary data.</text>
</comment>
<gene>
    <name evidence="2" type="ORF">E2562_026730</name>
</gene>
<organism evidence="2 3">
    <name type="scientific">Oryza meyeriana var. granulata</name>
    <dbReference type="NCBI Taxonomy" id="110450"/>
    <lineage>
        <taxon>Eukaryota</taxon>
        <taxon>Viridiplantae</taxon>
        <taxon>Streptophyta</taxon>
        <taxon>Embryophyta</taxon>
        <taxon>Tracheophyta</taxon>
        <taxon>Spermatophyta</taxon>
        <taxon>Magnoliopsida</taxon>
        <taxon>Liliopsida</taxon>
        <taxon>Poales</taxon>
        <taxon>Poaceae</taxon>
        <taxon>BOP clade</taxon>
        <taxon>Oryzoideae</taxon>
        <taxon>Oryzeae</taxon>
        <taxon>Oryzinae</taxon>
        <taxon>Oryza</taxon>
        <taxon>Oryza meyeriana</taxon>
    </lineage>
</organism>